<dbReference type="Proteomes" id="UP001063166">
    <property type="component" value="Unassembled WGS sequence"/>
</dbReference>
<proteinExistence type="predicted"/>
<gene>
    <name evidence="2" type="ORF">LshimejAT787_0603990</name>
</gene>
<dbReference type="InterPro" id="IPR012337">
    <property type="entry name" value="RNaseH-like_sf"/>
</dbReference>
<sequence>MHAATAFWRKPLTDMDTAITFQRMAKEVCRAQSIVSHRLFFCHNLDTNFVTAELAAHCEYCSRFFVFCCQHRDWIEKICHHYRIAFTDGACLSNRKDSATAGIGVAIGKLGLNYDQWSIPVDDDMDLADPTRTNQRAELLAASIETLERLRLAESETEEPRRKHSKEQKTGPEWVIATDSEYIVKVIPERSPVWRAGG</sequence>
<dbReference type="EMBL" id="BRPK01000006">
    <property type="protein sequence ID" value="GLB39237.1"/>
    <property type="molecule type" value="Genomic_DNA"/>
</dbReference>
<dbReference type="AlphaFoldDB" id="A0A9P3UNE3"/>
<dbReference type="InterPro" id="IPR036397">
    <property type="entry name" value="RNaseH_sf"/>
</dbReference>
<organism evidence="2 3">
    <name type="scientific">Lyophyllum shimeji</name>
    <name type="common">Hon-shimeji</name>
    <name type="synonym">Tricholoma shimeji</name>
    <dbReference type="NCBI Taxonomy" id="47721"/>
    <lineage>
        <taxon>Eukaryota</taxon>
        <taxon>Fungi</taxon>
        <taxon>Dikarya</taxon>
        <taxon>Basidiomycota</taxon>
        <taxon>Agaricomycotina</taxon>
        <taxon>Agaricomycetes</taxon>
        <taxon>Agaricomycetidae</taxon>
        <taxon>Agaricales</taxon>
        <taxon>Tricholomatineae</taxon>
        <taxon>Lyophyllaceae</taxon>
        <taxon>Lyophyllum</taxon>
    </lineage>
</organism>
<reference evidence="2" key="1">
    <citation type="submission" date="2022-07" db="EMBL/GenBank/DDBJ databases">
        <title>The genome of Lyophyllum shimeji provides insight into the initial evolution of ectomycorrhizal fungal genome.</title>
        <authorList>
            <person name="Kobayashi Y."/>
            <person name="Shibata T."/>
            <person name="Hirakawa H."/>
            <person name="Shigenobu S."/>
            <person name="Nishiyama T."/>
            <person name="Yamada A."/>
            <person name="Hasebe M."/>
            <person name="Kawaguchi M."/>
        </authorList>
    </citation>
    <scope>NUCLEOTIDE SEQUENCE</scope>
    <source>
        <strain evidence="2">AT787</strain>
    </source>
</reference>
<name>A0A9P3UNE3_LYOSH</name>
<dbReference type="GO" id="GO:0003676">
    <property type="term" value="F:nucleic acid binding"/>
    <property type="evidence" value="ECO:0007669"/>
    <property type="project" value="InterPro"/>
</dbReference>
<dbReference type="Gene3D" id="3.30.420.10">
    <property type="entry name" value="Ribonuclease H-like superfamily/Ribonuclease H"/>
    <property type="match status" value="1"/>
</dbReference>
<feature type="domain" description="RNase H type-1" evidence="1">
    <location>
        <begin position="79"/>
        <end position="198"/>
    </location>
</feature>
<dbReference type="OrthoDB" id="407198at2759"/>
<protein>
    <submittedName>
        <fullName evidence="2">RNase H</fullName>
    </submittedName>
</protein>
<dbReference type="GO" id="GO:0004523">
    <property type="term" value="F:RNA-DNA hybrid ribonuclease activity"/>
    <property type="evidence" value="ECO:0007669"/>
    <property type="project" value="InterPro"/>
</dbReference>
<comment type="caution">
    <text evidence="2">The sequence shown here is derived from an EMBL/GenBank/DDBJ whole genome shotgun (WGS) entry which is preliminary data.</text>
</comment>
<dbReference type="Pfam" id="PF00075">
    <property type="entry name" value="RNase_H"/>
    <property type="match status" value="1"/>
</dbReference>
<keyword evidence="3" id="KW-1185">Reference proteome</keyword>
<evidence type="ECO:0000313" key="3">
    <source>
        <dbReference type="Proteomes" id="UP001063166"/>
    </source>
</evidence>
<dbReference type="InterPro" id="IPR002156">
    <property type="entry name" value="RNaseH_domain"/>
</dbReference>
<dbReference type="PROSITE" id="PS50879">
    <property type="entry name" value="RNASE_H_1"/>
    <property type="match status" value="1"/>
</dbReference>
<evidence type="ECO:0000313" key="2">
    <source>
        <dbReference type="EMBL" id="GLB39237.1"/>
    </source>
</evidence>
<accession>A0A9P3UNE3</accession>
<evidence type="ECO:0000259" key="1">
    <source>
        <dbReference type="PROSITE" id="PS50879"/>
    </source>
</evidence>
<dbReference type="SUPFAM" id="SSF53098">
    <property type="entry name" value="Ribonuclease H-like"/>
    <property type="match status" value="1"/>
</dbReference>